<proteinExistence type="predicted"/>
<protein>
    <recommendedName>
        <fullName evidence="5">DUF2637 domain-containing protein</fullName>
    </recommendedName>
</protein>
<keyword evidence="2" id="KW-0472">Membrane</keyword>
<feature type="region of interest" description="Disordered" evidence="1">
    <location>
        <begin position="63"/>
        <end position="84"/>
    </location>
</feature>
<feature type="region of interest" description="Disordered" evidence="1">
    <location>
        <begin position="335"/>
        <end position="399"/>
    </location>
</feature>
<feature type="transmembrane region" description="Helical" evidence="2">
    <location>
        <begin position="184"/>
        <end position="203"/>
    </location>
</feature>
<feature type="compositionally biased region" description="Basic and acidic residues" evidence="1">
    <location>
        <begin position="72"/>
        <end position="83"/>
    </location>
</feature>
<dbReference type="AlphaFoldDB" id="A0A1G9Z9Y6"/>
<feature type="region of interest" description="Disordered" evidence="1">
    <location>
        <begin position="1"/>
        <end position="20"/>
    </location>
</feature>
<feature type="compositionally biased region" description="Gly residues" evidence="1">
    <location>
        <begin position="340"/>
        <end position="360"/>
    </location>
</feature>
<evidence type="ECO:0008006" key="5">
    <source>
        <dbReference type="Google" id="ProtNLM"/>
    </source>
</evidence>
<evidence type="ECO:0000313" key="4">
    <source>
        <dbReference type="Proteomes" id="UP000199063"/>
    </source>
</evidence>
<dbReference type="STRING" id="1196353.SAMN05444921_12144"/>
<keyword evidence="2" id="KW-1133">Transmembrane helix</keyword>
<accession>A0A1G9Z9Y6</accession>
<name>A0A1G9Z9Y6_9ACTN</name>
<dbReference type="RefSeq" id="WP_093659309.1">
    <property type="nucleotide sequence ID" value="NZ_FNHI01000021.1"/>
</dbReference>
<feature type="compositionally biased region" description="Basic and acidic residues" evidence="1">
    <location>
        <begin position="388"/>
        <end position="399"/>
    </location>
</feature>
<evidence type="ECO:0000256" key="2">
    <source>
        <dbReference type="SAM" id="Phobius"/>
    </source>
</evidence>
<evidence type="ECO:0000313" key="3">
    <source>
        <dbReference type="EMBL" id="SDN18189.1"/>
    </source>
</evidence>
<reference evidence="4" key="1">
    <citation type="submission" date="2016-10" db="EMBL/GenBank/DDBJ databases">
        <authorList>
            <person name="Varghese N."/>
            <person name="Submissions S."/>
        </authorList>
    </citation>
    <scope>NUCLEOTIDE SEQUENCE [LARGE SCALE GENOMIC DNA]</scope>
    <source>
        <strain evidence="4">CGMCC 4.7042</strain>
    </source>
</reference>
<sequence>MSSDYRSWKEREAAAEKTRAEAARIQADAAAAAQVVEAGAARTATEQMAEQVKQAKLAKQLKAVQEDATDEEQQRKQQRREQAADNGSHFKALVNVVMVLGLLAALPAQLSYFLKLHKKGEQDPGYAWLMLPVPFFLELLAWVGVLGTQWAHRKGLPRWPFWILTASLASVAGYINLTHGTEEYGIVAGVALAATSIIGPVLAEVRQFLETKAAADPRSLQQRAADKVTAKVKAEAEKAAARTAAAEDSERQKLFPEEFAEYRRIMVAHPTGAIDRDTAWEQAWHNLHLLPLSVTAGTLAAREAARAGIESVLSNAGRTPESIAVDLLLAEMFGPDRGDGGPAGGASGGSPSGGTGGGSGAASAGGSKTATALGRKGKQASGRTAPKAPEKPLDPADIDKVRKLAEALGGTDRLSARNVREVIGGGSNEYAVRLRNRVKTETREEQK</sequence>
<feature type="transmembrane region" description="Helical" evidence="2">
    <location>
        <begin position="159"/>
        <end position="178"/>
    </location>
</feature>
<gene>
    <name evidence="3" type="ORF">SAMN05444921_12144</name>
</gene>
<dbReference type="Proteomes" id="UP000199063">
    <property type="component" value="Unassembled WGS sequence"/>
</dbReference>
<feature type="compositionally biased region" description="Low complexity" evidence="1">
    <location>
        <begin position="361"/>
        <end position="372"/>
    </location>
</feature>
<feature type="transmembrane region" description="Helical" evidence="2">
    <location>
        <begin position="126"/>
        <end position="147"/>
    </location>
</feature>
<feature type="transmembrane region" description="Helical" evidence="2">
    <location>
        <begin position="92"/>
        <end position="114"/>
    </location>
</feature>
<organism evidence="3 4">
    <name type="scientific">Streptomyces wuyuanensis</name>
    <dbReference type="NCBI Taxonomy" id="1196353"/>
    <lineage>
        <taxon>Bacteria</taxon>
        <taxon>Bacillati</taxon>
        <taxon>Actinomycetota</taxon>
        <taxon>Actinomycetes</taxon>
        <taxon>Kitasatosporales</taxon>
        <taxon>Streptomycetaceae</taxon>
        <taxon>Streptomyces</taxon>
    </lineage>
</organism>
<dbReference type="OrthoDB" id="4210382at2"/>
<evidence type="ECO:0000256" key="1">
    <source>
        <dbReference type="SAM" id="MobiDB-lite"/>
    </source>
</evidence>
<dbReference type="EMBL" id="FNHI01000021">
    <property type="protein sequence ID" value="SDN18189.1"/>
    <property type="molecule type" value="Genomic_DNA"/>
</dbReference>
<dbReference type="GeneID" id="40832627"/>
<keyword evidence="4" id="KW-1185">Reference proteome</keyword>
<keyword evidence="2" id="KW-0812">Transmembrane</keyword>